<dbReference type="AlphaFoldDB" id="A0A1J5QZ28"/>
<evidence type="ECO:0000313" key="1">
    <source>
        <dbReference type="EMBL" id="OIQ88506.1"/>
    </source>
</evidence>
<protein>
    <recommendedName>
        <fullName evidence="2">EamA domain-containing protein</fullName>
    </recommendedName>
</protein>
<accession>A0A1J5QZ28</accession>
<dbReference type="SUPFAM" id="SSF103481">
    <property type="entry name" value="Multidrug resistance efflux transporter EmrE"/>
    <property type="match status" value="1"/>
</dbReference>
<sequence>MISLIIPVIGVLAAWMELHEVPSSLEMTGMLLIASALAIIAIHGMRSHEEVDPAIGQE</sequence>
<reference evidence="1" key="1">
    <citation type="submission" date="2016-10" db="EMBL/GenBank/DDBJ databases">
        <title>Sequence of Gallionella enrichment culture.</title>
        <authorList>
            <person name="Poehlein A."/>
            <person name="Muehling M."/>
            <person name="Daniel R."/>
        </authorList>
    </citation>
    <scope>NUCLEOTIDE SEQUENCE</scope>
</reference>
<dbReference type="EMBL" id="MLJW01000369">
    <property type="protein sequence ID" value="OIQ88506.1"/>
    <property type="molecule type" value="Genomic_DNA"/>
</dbReference>
<comment type="caution">
    <text evidence="1">The sequence shown here is derived from an EMBL/GenBank/DDBJ whole genome shotgun (WGS) entry which is preliminary data.</text>
</comment>
<proteinExistence type="predicted"/>
<name>A0A1J5QZ28_9ZZZZ</name>
<gene>
    <name evidence="1" type="ORF">GALL_295880</name>
</gene>
<evidence type="ECO:0008006" key="2">
    <source>
        <dbReference type="Google" id="ProtNLM"/>
    </source>
</evidence>
<organism evidence="1">
    <name type="scientific">mine drainage metagenome</name>
    <dbReference type="NCBI Taxonomy" id="410659"/>
    <lineage>
        <taxon>unclassified sequences</taxon>
        <taxon>metagenomes</taxon>
        <taxon>ecological metagenomes</taxon>
    </lineage>
</organism>
<dbReference type="InterPro" id="IPR037185">
    <property type="entry name" value="EmrE-like"/>
</dbReference>